<reference evidence="3" key="1">
    <citation type="submission" date="2018-11" db="EMBL/GenBank/DDBJ databases">
        <authorList>
            <consortium name="Genoscope - CEA"/>
            <person name="William W."/>
        </authorList>
    </citation>
    <scope>NUCLEOTIDE SEQUENCE</scope>
</reference>
<name>A0A3P5Y8B6_BRACM</name>
<accession>A0A3P5Y8B6</accession>
<evidence type="ECO:0000256" key="1">
    <source>
        <dbReference type="SAM" id="MobiDB-lite"/>
    </source>
</evidence>
<sequence>MDLRSRPRNRTAWSDNKSRKQDTWRDLLHSRNTRCNRFNLTASASTPPEHHHLDPRSSEL</sequence>
<dbReference type="Proteomes" id="UP000694005">
    <property type="component" value="Chromosome A09"/>
</dbReference>
<dbReference type="EMBL" id="LS974625">
    <property type="protein sequence ID" value="CAG7866757.1"/>
    <property type="molecule type" value="Genomic_DNA"/>
</dbReference>
<dbReference type="Gramene" id="A09p72240.2_BraZ1">
    <property type="protein sequence ID" value="A09p72240.2_BraZ1.CDS.1"/>
    <property type="gene ID" value="A09g72240.2_BraZ1"/>
</dbReference>
<feature type="region of interest" description="Disordered" evidence="1">
    <location>
        <begin position="1"/>
        <end position="25"/>
    </location>
</feature>
<evidence type="ECO:0000313" key="3">
    <source>
        <dbReference type="EMBL" id="VDC63727.1"/>
    </source>
</evidence>
<feature type="region of interest" description="Disordered" evidence="1">
    <location>
        <begin position="38"/>
        <end position="60"/>
    </location>
</feature>
<feature type="compositionally biased region" description="Basic and acidic residues" evidence="1">
    <location>
        <begin position="16"/>
        <end position="25"/>
    </location>
</feature>
<evidence type="ECO:0000313" key="2">
    <source>
        <dbReference type="EMBL" id="CAG7866757.1"/>
    </source>
</evidence>
<feature type="compositionally biased region" description="Basic and acidic residues" evidence="1">
    <location>
        <begin position="48"/>
        <end position="60"/>
    </location>
</feature>
<dbReference type="EMBL" id="LR031568">
    <property type="protein sequence ID" value="VDC63727.1"/>
    <property type="molecule type" value="Genomic_DNA"/>
</dbReference>
<organism evidence="3">
    <name type="scientific">Brassica campestris</name>
    <name type="common">Field mustard</name>
    <dbReference type="NCBI Taxonomy" id="3711"/>
    <lineage>
        <taxon>Eukaryota</taxon>
        <taxon>Viridiplantae</taxon>
        <taxon>Streptophyta</taxon>
        <taxon>Embryophyta</taxon>
        <taxon>Tracheophyta</taxon>
        <taxon>Spermatophyta</taxon>
        <taxon>Magnoliopsida</taxon>
        <taxon>eudicotyledons</taxon>
        <taxon>Gunneridae</taxon>
        <taxon>Pentapetalae</taxon>
        <taxon>rosids</taxon>
        <taxon>malvids</taxon>
        <taxon>Brassicales</taxon>
        <taxon>Brassicaceae</taxon>
        <taxon>Brassiceae</taxon>
        <taxon>Brassica</taxon>
    </lineage>
</organism>
<protein>
    <submittedName>
        <fullName evidence="2">Uncharacterized protein</fullName>
    </submittedName>
</protein>
<proteinExistence type="predicted"/>
<gene>
    <name evidence="3" type="ORF">BRAA09T41338Z</name>
    <name evidence="2" type="ORF">BRAPAZ1V2_A09P72240.2</name>
</gene>
<dbReference type="AlphaFoldDB" id="A0A3P5Y8B6"/>